<dbReference type="HOGENOM" id="CLU_2903824_0_0_1"/>
<gene>
    <name evidence="1" type="ORF">BATDEDRAFT_85577</name>
</gene>
<dbReference type="Gene3D" id="4.10.1110.10">
    <property type="entry name" value="AN1-like Zinc finger"/>
    <property type="match status" value="1"/>
</dbReference>
<organism evidence="1 2">
    <name type="scientific">Batrachochytrium dendrobatidis (strain JAM81 / FGSC 10211)</name>
    <name type="common">Frog chytrid fungus</name>
    <dbReference type="NCBI Taxonomy" id="684364"/>
    <lineage>
        <taxon>Eukaryota</taxon>
        <taxon>Fungi</taxon>
        <taxon>Fungi incertae sedis</taxon>
        <taxon>Chytridiomycota</taxon>
        <taxon>Chytridiomycota incertae sedis</taxon>
        <taxon>Chytridiomycetes</taxon>
        <taxon>Rhizophydiales</taxon>
        <taxon>Rhizophydiales incertae sedis</taxon>
        <taxon>Batrachochytrium</taxon>
    </lineage>
</organism>
<dbReference type="SUPFAM" id="SSF118310">
    <property type="entry name" value="AN1-like Zinc finger"/>
    <property type="match status" value="1"/>
</dbReference>
<keyword evidence="2" id="KW-1185">Reference proteome</keyword>
<sequence length="62" mass="7061">MIYNRNPSNMHSNLLLSSTNKFCAKHRLPEAHACSNMEHCRQSSHERLAGKLLKERTVAAKV</sequence>
<proteinExistence type="predicted"/>
<evidence type="ECO:0000313" key="1">
    <source>
        <dbReference type="EMBL" id="EGF83845.1"/>
    </source>
</evidence>
<dbReference type="RefSeq" id="XP_006676242.1">
    <property type="nucleotide sequence ID" value="XM_006676179.1"/>
</dbReference>
<evidence type="ECO:0000313" key="2">
    <source>
        <dbReference type="Proteomes" id="UP000007241"/>
    </source>
</evidence>
<accession>F4NST3</accession>
<name>F4NST3_BATDJ</name>
<dbReference type="Proteomes" id="UP000007241">
    <property type="component" value="Unassembled WGS sequence"/>
</dbReference>
<protein>
    <recommendedName>
        <fullName evidence="3">AN1-type domain-containing protein</fullName>
    </recommendedName>
</protein>
<dbReference type="InterPro" id="IPR035896">
    <property type="entry name" value="AN1-like_Znf"/>
</dbReference>
<evidence type="ECO:0008006" key="3">
    <source>
        <dbReference type="Google" id="ProtNLM"/>
    </source>
</evidence>
<reference evidence="1 2" key="1">
    <citation type="submission" date="2009-12" db="EMBL/GenBank/DDBJ databases">
        <title>The draft genome of Batrachochytrium dendrobatidis.</title>
        <authorList>
            <consortium name="US DOE Joint Genome Institute (JGI-PGF)"/>
            <person name="Kuo A."/>
            <person name="Salamov A."/>
            <person name="Schmutz J."/>
            <person name="Lucas S."/>
            <person name="Pitluck S."/>
            <person name="Rosenblum E."/>
            <person name="Stajich J."/>
            <person name="Eisen M."/>
            <person name="Grigoriev I.V."/>
        </authorList>
    </citation>
    <scope>NUCLEOTIDE SEQUENCE [LARGE SCALE GENOMIC DNA]</scope>
    <source>
        <strain evidence="2">JAM81 / FGSC 10211</strain>
    </source>
</reference>
<dbReference type="GeneID" id="18242121"/>
<dbReference type="EMBL" id="GL882879">
    <property type="protein sequence ID" value="EGF83845.1"/>
    <property type="molecule type" value="Genomic_DNA"/>
</dbReference>
<dbReference type="AlphaFoldDB" id="F4NST3"/>
<dbReference type="InParanoid" id="F4NST3"/>
<dbReference type="OrthoDB" id="428577at2759"/>